<dbReference type="Proteomes" id="UP001212483">
    <property type="component" value="Unassembled WGS sequence"/>
</dbReference>
<feature type="transmembrane region" description="Helical" evidence="1">
    <location>
        <begin position="147"/>
        <end position="168"/>
    </location>
</feature>
<protein>
    <submittedName>
        <fullName evidence="2">Amino acid transporter</fullName>
    </submittedName>
</protein>
<dbReference type="EMBL" id="JAQMJO010000004">
    <property type="protein sequence ID" value="MDB8606136.1"/>
    <property type="molecule type" value="Genomic_DNA"/>
</dbReference>
<feature type="transmembrane region" description="Helical" evidence="1">
    <location>
        <begin position="180"/>
        <end position="203"/>
    </location>
</feature>
<evidence type="ECO:0000313" key="3">
    <source>
        <dbReference type="Proteomes" id="UP001212483"/>
    </source>
</evidence>
<feature type="transmembrane region" description="Helical" evidence="1">
    <location>
        <begin position="98"/>
        <end position="127"/>
    </location>
</feature>
<gene>
    <name evidence="2" type="ORF">PNU22_06555</name>
</gene>
<comment type="caution">
    <text evidence="2">The sequence shown here is derived from an EMBL/GenBank/DDBJ whole genome shotgun (WGS) entry which is preliminary data.</text>
</comment>
<keyword evidence="1" id="KW-1133">Transmembrane helix</keyword>
<evidence type="ECO:0000256" key="1">
    <source>
        <dbReference type="SAM" id="Phobius"/>
    </source>
</evidence>
<feature type="transmembrane region" description="Helical" evidence="1">
    <location>
        <begin position="215"/>
        <end position="235"/>
    </location>
</feature>
<keyword evidence="1" id="KW-0812">Transmembrane</keyword>
<accession>A0AB35IWL2</accession>
<name>A0AB35IWL2_STRSL</name>
<evidence type="ECO:0000313" key="2">
    <source>
        <dbReference type="EMBL" id="MDB8606136.1"/>
    </source>
</evidence>
<reference evidence="2" key="1">
    <citation type="submission" date="2023-01" db="EMBL/GenBank/DDBJ databases">
        <title>Human gut microbiome strain richness.</title>
        <authorList>
            <person name="Chen-Liaw A."/>
        </authorList>
    </citation>
    <scope>NUCLEOTIDE SEQUENCE</scope>
    <source>
        <strain evidence="2">1001283st1_B9_1001283B150217_161031</strain>
    </source>
</reference>
<keyword evidence="1" id="KW-0472">Membrane</keyword>
<feature type="transmembrane region" description="Helical" evidence="1">
    <location>
        <begin position="59"/>
        <end position="77"/>
    </location>
</feature>
<dbReference type="RefSeq" id="WP_195187508.1">
    <property type="nucleotide sequence ID" value="NZ_JADMUM010000108.1"/>
</dbReference>
<sequence length="246" mass="27648">MSLFKSVFKSVFKRKDVNIFLTFAFLPVLVPLLSGFMEGMSSEYTGNFLSFLESAVSTQYRFVLPILLLSLVVSSVFKDEIDSGIMFLYKDINRKKIFNAKLLSLVVVYSIFLGLTIFTSLVSYYGFMLPKGEVSSNFIANQSSATIKSLFTLISTINLNLITIALVVMVSITSKTIKSVLAGVFFSLAASVSPMLIGIQYLFPNGYIHFIQINWVLSYMAAVVLSIIYFVIFYVRGMHKFKNVEF</sequence>
<organism evidence="2 3">
    <name type="scientific">Streptococcus salivarius</name>
    <dbReference type="NCBI Taxonomy" id="1304"/>
    <lineage>
        <taxon>Bacteria</taxon>
        <taxon>Bacillati</taxon>
        <taxon>Bacillota</taxon>
        <taxon>Bacilli</taxon>
        <taxon>Lactobacillales</taxon>
        <taxon>Streptococcaceae</taxon>
        <taxon>Streptococcus</taxon>
    </lineage>
</organism>
<proteinExistence type="predicted"/>
<dbReference type="AlphaFoldDB" id="A0AB35IWL2"/>